<reference evidence="2 3" key="1">
    <citation type="submission" date="2019-09" db="EMBL/GenBank/DDBJ databases">
        <title>Complete Genome Sequence of Lactobacillus nenjiangensis SH-Y15, isolated from sauerkraut.</title>
        <authorList>
            <person name="Yang H."/>
        </authorList>
    </citation>
    <scope>NUCLEOTIDE SEQUENCE [LARGE SCALE GENOMIC DNA]</scope>
    <source>
        <strain evidence="2 3">SH-Y15</strain>
    </source>
</reference>
<feature type="transmembrane region" description="Helical" evidence="1">
    <location>
        <begin position="462"/>
        <end position="480"/>
    </location>
</feature>
<evidence type="ECO:0000313" key="2">
    <source>
        <dbReference type="EMBL" id="QER66775.1"/>
    </source>
</evidence>
<feature type="transmembrane region" description="Helical" evidence="1">
    <location>
        <begin position="236"/>
        <end position="256"/>
    </location>
</feature>
<feature type="transmembrane region" description="Helical" evidence="1">
    <location>
        <begin position="159"/>
        <end position="181"/>
    </location>
</feature>
<gene>
    <name evidence="2" type="ORF">F0161_02080</name>
</gene>
<keyword evidence="3" id="KW-1185">Reference proteome</keyword>
<feature type="transmembrane region" description="Helical" evidence="1">
    <location>
        <begin position="295"/>
        <end position="316"/>
    </location>
</feature>
<keyword evidence="1" id="KW-0472">Membrane</keyword>
<feature type="transmembrane region" description="Helical" evidence="1">
    <location>
        <begin position="193"/>
        <end position="209"/>
    </location>
</feature>
<protein>
    <submittedName>
        <fullName evidence="2">ABC transporter permease</fullName>
    </submittedName>
</protein>
<dbReference type="OrthoDB" id="2014935at2"/>
<feature type="transmembrane region" description="Helical" evidence="1">
    <location>
        <begin position="435"/>
        <end position="455"/>
    </location>
</feature>
<feature type="transmembrane region" description="Helical" evidence="1">
    <location>
        <begin position="75"/>
        <end position="99"/>
    </location>
</feature>
<feature type="transmembrane region" description="Helical" evidence="1">
    <location>
        <begin position="125"/>
        <end position="147"/>
    </location>
</feature>
<organism evidence="2 3">
    <name type="scientific">Paucilactobacillus nenjiangensis</name>
    <dbReference type="NCBI Taxonomy" id="1296540"/>
    <lineage>
        <taxon>Bacteria</taxon>
        <taxon>Bacillati</taxon>
        <taxon>Bacillota</taxon>
        <taxon>Bacilli</taxon>
        <taxon>Lactobacillales</taxon>
        <taxon>Lactobacillaceae</taxon>
        <taxon>Paucilactobacillus</taxon>
    </lineage>
</organism>
<evidence type="ECO:0000256" key="1">
    <source>
        <dbReference type="SAM" id="Phobius"/>
    </source>
</evidence>
<proteinExistence type="predicted"/>
<accession>A0A5P1X038</accession>
<feature type="transmembrane region" description="Helical" evidence="1">
    <location>
        <begin position="392"/>
        <end position="415"/>
    </location>
</feature>
<dbReference type="RefSeq" id="WP_150203492.1">
    <property type="nucleotide sequence ID" value="NZ_CP043939.1"/>
</dbReference>
<feature type="transmembrane region" description="Helical" evidence="1">
    <location>
        <begin position="507"/>
        <end position="526"/>
    </location>
</feature>
<evidence type="ECO:0000313" key="3">
    <source>
        <dbReference type="Proteomes" id="UP000325295"/>
    </source>
</evidence>
<sequence>MRRTSLLLKTYLRRDWFKFVVWALCIVGLAAVSAGKFNSLYETEAAMASIIATLKTPAMVSMFGPMTATAPYTVAVIYAMEMMVFMGFFMAMMNIYFAVKNTRGEEDSGVLELTRARAVSRNAPLTAVISQLVIINVVMGVLLTLGLEVSGMNGVTIEGSLLFGISLAIFGMMFGSFSLLIAQLTDNSRGATIGSYVLLGGLFVLRMITDVQNSDTTWWTIYGWIEKLNIYDQNDWFPVLLMLVLTVVVCTVTVMLNRTRDFGSGLLVLNHQQKSSSRLINGPFSLLLRLERMPLIIWTLGMFCLGASYGSIFGQVGDLLATNPMMAKILGSQGTDNANLAVVMSFAGMLSVVFAVVSTIPALQIIFKINRDERKGWLELIHANAVSRLKVYLSYLGLAVIISGICLFAAILGMYVSGSAAVDYDLDFSKFLRGFTSYFPAVLAVMGVGTFFVGLMPRLQNIVWFVPIYGFVSIYLGALLDFPKWAKQLTPYGWFSKVPTHAVPTEPLLLCLGIMIVLGIIGFITYRNRDLTVN</sequence>
<dbReference type="KEGG" id="lnn:F0161_02080"/>
<dbReference type="AlphaFoldDB" id="A0A5P1X038"/>
<name>A0A5P1X038_9LACO</name>
<keyword evidence="1" id="KW-1133">Transmembrane helix</keyword>
<feature type="transmembrane region" description="Helical" evidence="1">
    <location>
        <begin position="340"/>
        <end position="367"/>
    </location>
</feature>
<dbReference type="EMBL" id="CP043939">
    <property type="protein sequence ID" value="QER66775.1"/>
    <property type="molecule type" value="Genomic_DNA"/>
</dbReference>
<dbReference type="Proteomes" id="UP000325295">
    <property type="component" value="Chromosome"/>
</dbReference>
<keyword evidence="1" id="KW-0812">Transmembrane</keyword>